<name>A0A7K1FL67_9ACTN</name>
<dbReference type="EMBL" id="WLYK01000001">
    <property type="protein sequence ID" value="MTD13624.1"/>
    <property type="molecule type" value="Genomic_DNA"/>
</dbReference>
<keyword evidence="2" id="KW-1185">Reference proteome</keyword>
<sequence>MVMDDDLLWILKTIDRFGWAVLHIGDGCKHKECGNEWVEHPFSYSIGLTAMGHPEFLLRGWRKKDAGVTLINEFGARVQAGESFRHGQVVESRTAGAPVVFLEVIDDADMVASGQVYPEFSALQVVWPDWQGRYPWDKGYNRWKFSQQLSRPGPGRSGLQQLQIGQQ</sequence>
<proteinExistence type="predicted"/>
<dbReference type="AlphaFoldDB" id="A0A7K1FL67"/>
<organism evidence="1 2">
    <name type="scientific">Nakamurella alba</name>
    <dbReference type="NCBI Taxonomy" id="2665158"/>
    <lineage>
        <taxon>Bacteria</taxon>
        <taxon>Bacillati</taxon>
        <taxon>Actinomycetota</taxon>
        <taxon>Actinomycetes</taxon>
        <taxon>Nakamurellales</taxon>
        <taxon>Nakamurellaceae</taxon>
        <taxon>Nakamurella</taxon>
    </lineage>
</organism>
<reference evidence="1 2" key="1">
    <citation type="submission" date="2019-11" db="EMBL/GenBank/DDBJ databases">
        <authorList>
            <person name="Jiang L.-Q."/>
        </authorList>
    </citation>
    <scope>NUCLEOTIDE SEQUENCE [LARGE SCALE GENOMIC DNA]</scope>
    <source>
        <strain evidence="1 2">YIM 132087</strain>
    </source>
</reference>
<evidence type="ECO:0000313" key="2">
    <source>
        <dbReference type="Proteomes" id="UP000460221"/>
    </source>
</evidence>
<accession>A0A7K1FL67</accession>
<protein>
    <submittedName>
        <fullName evidence="1">DUF4262 domain-containing protein</fullName>
    </submittedName>
</protein>
<gene>
    <name evidence="1" type="ORF">GIS00_06660</name>
</gene>
<comment type="caution">
    <text evidence="1">The sequence shown here is derived from an EMBL/GenBank/DDBJ whole genome shotgun (WGS) entry which is preliminary data.</text>
</comment>
<dbReference type="RefSeq" id="WP_154767443.1">
    <property type="nucleotide sequence ID" value="NZ_WLYK01000001.1"/>
</dbReference>
<dbReference type="Proteomes" id="UP000460221">
    <property type="component" value="Unassembled WGS sequence"/>
</dbReference>
<dbReference type="InterPro" id="IPR025358">
    <property type="entry name" value="DUF4262"/>
</dbReference>
<evidence type="ECO:0000313" key="1">
    <source>
        <dbReference type="EMBL" id="MTD13624.1"/>
    </source>
</evidence>
<dbReference type="Pfam" id="PF14081">
    <property type="entry name" value="DUF4262"/>
    <property type="match status" value="1"/>
</dbReference>